<keyword evidence="3" id="KW-1185">Reference proteome</keyword>
<keyword evidence="1" id="KW-1133">Transmembrane helix</keyword>
<name>A0AAW6TP94_9BACT</name>
<accession>A0AAW6TP94</accession>
<protein>
    <submittedName>
        <fullName evidence="2">NHL repeat-containing protein</fullName>
    </submittedName>
</protein>
<dbReference type="Gene3D" id="2.120.10.30">
    <property type="entry name" value="TolB, C-terminal domain"/>
    <property type="match status" value="1"/>
</dbReference>
<dbReference type="InterPro" id="IPR050952">
    <property type="entry name" value="TRIM-NHL_E3_ligases"/>
</dbReference>
<dbReference type="InterPro" id="IPR011042">
    <property type="entry name" value="6-blade_b-propeller_TolB-like"/>
</dbReference>
<evidence type="ECO:0000313" key="2">
    <source>
        <dbReference type="EMBL" id="MDI6447473.1"/>
    </source>
</evidence>
<dbReference type="PANTHER" id="PTHR24104:SF25">
    <property type="entry name" value="PROTEIN LIN-41"/>
    <property type="match status" value="1"/>
</dbReference>
<gene>
    <name evidence="2" type="ORF">QJ522_00330</name>
</gene>
<evidence type="ECO:0000256" key="1">
    <source>
        <dbReference type="SAM" id="Phobius"/>
    </source>
</evidence>
<dbReference type="GO" id="GO:0061630">
    <property type="term" value="F:ubiquitin protein ligase activity"/>
    <property type="evidence" value="ECO:0007669"/>
    <property type="project" value="TreeGrafter"/>
</dbReference>
<dbReference type="CDD" id="cd05819">
    <property type="entry name" value="NHL"/>
    <property type="match status" value="1"/>
</dbReference>
<comment type="caution">
    <text evidence="2">The sequence shown here is derived from an EMBL/GenBank/DDBJ whole genome shotgun (WGS) entry which is preliminary data.</text>
</comment>
<dbReference type="GO" id="GO:0043161">
    <property type="term" value="P:proteasome-mediated ubiquitin-dependent protein catabolic process"/>
    <property type="evidence" value="ECO:0007669"/>
    <property type="project" value="TreeGrafter"/>
</dbReference>
<proteinExistence type="predicted"/>
<dbReference type="RefSeq" id="WP_349242883.1">
    <property type="nucleotide sequence ID" value="NZ_JASCXX010000001.1"/>
</dbReference>
<dbReference type="PANTHER" id="PTHR24104">
    <property type="entry name" value="E3 UBIQUITIN-PROTEIN LIGASE NHLRC1-RELATED"/>
    <property type="match status" value="1"/>
</dbReference>
<dbReference type="SUPFAM" id="SSF101898">
    <property type="entry name" value="NHL repeat"/>
    <property type="match status" value="1"/>
</dbReference>
<reference evidence="2" key="1">
    <citation type="submission" date="2023-05" db="EMBL/GenBank/DDBJ databases">
        <title>Anaerotaeda fermentans gen. nov., sp. nov., a novel anaerobic planctomycete of the new family within the order Sedimentisphaerales isolated from Taman Peninsula, Russia.</title>
        <authorList>
            <person name="Khomyakova M.A."/>
            <person name="Merkel A.Y."/>
            <person name="Slobodkin A.I."/>
        </authorList>
    </citation>
    <scope>NUCLEOTIDE SEQUENCE</scope>
    <source>
        <strain evidence="2">M17dextr</strain>
    </source>
</reference>
<dbReference type="GO" id="GO:0008270">
    <property type="term" value="F:zinc ion binding"/>
    <property type="evidence" value="ECO:0007669"/>
    <property type="project" value="UniProtKB-KW"/>
</dbReference>
<feature type="transmembrane region" description="Helical" evidence="1">
    <location>
        <begin position="12"/>
        <end position="32"/>
    </location>
</feature>
<dbReference type="AlphaFoldDB" id="A0AAW6TP94"/>
<dbReference type="EMBL" id="JASCXX010000001">
    <property type="protein sequence ID" value="MDI6447473.1"/>
    <property type="molecule type" value="Genomic_DNA"/>
</dbReference>
<organism evidence="2 3">
    <name type="scientific">Anaerobaca lacustris</name>
    <dbReference type="NCBI Taxonomy" id="3044600"/>
    <lineage>
        <taxon>Bacteria</taxon>
        <taxon>Pseudomonadati</taxon>
        <taxon>Planctomycetota</taxon>
        <taxon>Phycisphaerae</taxon>
        <taxon>Sedimentisphaerales</taxon>
        <taxon>Anaerobacaceae</taxon>
        <taxon>Anaerobaca</taxon>
    </lineage>
</organism>
<keyword evidence="1" id="KW-0472">Membrane</keyword>
<keyword evidence="1" id="KW-0812">Transmembrane</keyword>
<evidence type="ECO:0000313" key="3">
    <source>
        <dbReference type="Proteomes" id="UP001431776"/>
    </source>
</evidence>
<dbReference type="Proteomes" id="UP001431776">
    <property type="component" value="Unassembled WGS sequence"/>
</dbReference>
<sequence length="346" mass="37192">MNQRQGKMDSRVVIGTLIGTALLVAIGAVLLIDVTGEKGSGLSRAYELDAAALAQFDPNLILYEEVTPAIATGLTRSRALALGPDGRLYVAGDEVIRVFAEKGTLERVIGLSGAPLCVAVSADGRMYVGMRAHVEVFDGQGRRLAVWESLGDGSYLTSIAVSNDNVFVADAGRAVVLYYDTTGKLIRRIGEKDPDRNIPGFIVPSPYFDLAVAPDGLLRVVNPGRMRIEAYTFRGDLEFFWGRNSIRIEGFCGCCNPANFAILPDGRYVTVEKGLIRAKIYDVDGVFQSVVAGPDQLVEGGASRVFLSAQDAEASGFDVAVDSAGRIFVLDTIENTVRIFVEKEKG</sequence>
<dbReference type="GO" id="GO:0000209">
    <property type="term" value="P:protein polyubiquitination"/>
    <property type="evidence" value="ECO:0007669"/>
    <property type="project" value="TreeGrafter"/>
</dbReference>